<accession>A0ABT1LCQ1</accession>
<evidence type="ECO:0000256" key="1">
    <source>
        <dbReference type="ARBA" id="ARBA00000830"/>
    </source>
</evidence>
<dbReference type="InterPro" id="IPR050155">
    <property type="entry name" value="HAD-like_hydrolase_sf"/>
</dbReference>
<comment type="catalytic activity">
    <reaction evidence="1">
        <text>2-phosphoglycolate + H2O = glycolate + phosphate</text>
        <dbReference type="Rhea" id="RHEA:14369"/>
        <dbReference type="ChEBI" id="CHEBI:15377"/>
        <dbReference type="ChEBI" id="CHEBI:29805"/>
        <dbReference type="ChEBI" id="CHEBI:43474"/>
        <dbReference type="ChEBI" id="CHEBI:58033"/>
        <dbReference type="EC" id="3.1.3.18"/>
    </reaction>
</comment>
<gene>
    <name evidence="5" type="ORF">NK718_12230</name>
</gene>
<protein>
    <recommendedName>
        <fullName evidence="4">phosphoglycolate phosphatase</fullName>
        <ecNumber evidence="4">3.1.3.18</ecNumber>
    </recommendedName>
</protein>
<dbReference type="InterPro" id="IPR023198">
    <property type="entry name" value="PGP-like_dom2"/>
</dbReference>
<dbReference type="Proteomes" id="UP001205890">
    <property type="component" value="Unassembled WGS sequence"/>
</dbReference>
<dbReference type="PANTHER" id="PTHR43434">
    <property type="entry name" value="PHOSPHOGLYCOLATE PHOSPHATASE"/>
    <property type="match status" value="1"/>
</dbReference>
<name>A0ABT1LCQ1_9HYPH</name>
<dbReference type="SUPFAM" id="SSF56784">
    <property type="entry name" value="HAD-like"/>
    <property type="match status" value="1"/>
</dbReference>
<dbReference type="InterPro" id="IPR023214">
    <property type="entry name" value="HAD_sf"/>
</dbReference>
<dbReference type="NCBIfam" id="TIGR01549">
    <property type="entry name" value="HAD-SF-IA-v1"/>
    <property type="match status" value="1"/>
</dbReference>
<dbReference type="PANTHER" id="PTHR43434:SF1">
    <property type="entry name" value="PHOSPHOGLYCOLATE PHOSPHATASE"/>
    <property type="match status" value="1"/>
</dbReference>
<dbReference type="Gene3D" id="3.40.50.1000">
    <property type="entry name" value="HAD superfamily/HAD-like"/>
    <property type="match status" value="1"/>
</dbReference>
<dbReference type="PRINTS" id="PR00413">
    <property type="entry name" value="HADHALOGNASE"/>
</dbReference>
<dbReference type="SFLD" id="SFLDG01129">
    <property type="entry name" value="C1.5:_HAD__Beta-PGM__Phosphata"/>
    <property type="match status" value="1"/>
</dbReference>
<dbReference type="EMBL" id="JANCLU010000010">
    <property type="protein sequence ID" value="MCP8939286.1"/>
    <property type="molecule type" value="Genomic_DNA"/>
</dbReference>
<dbReference type="InterPro" id="IPR036412">
    <property type="entry name" value="HAD-like_sf"/>
</dbReference>
<comment type="pathway">
    <text evidence="2">Organic acid metabolism; glycolate biosynthesis; glycolate from 2-phosphoglycolate: step 1/1.</text>
</comment>
<dbReference type="Pfam" id="PF00702">
    <property type="entry name" value="Hydrolase"/>
    <property type="match status" value="1"/>
</dbReference>
<comment type="similarity">
    <text evidence="3">Belongs to the HAD-like hydrolase superfamily. CbbY/CbbZ/Gph/YieH family.</text>
</comment>
<reference evidence="5 6" key="1">
    <citation type="submission" date="2022-07" db="EMBL/GenBank/DDBJ databases">
        <authorList>
            <person name="Li W.-J."/>
            <person name="Deng Q.-Q."/>
        </authorList>
    </citation>
    <scope>NUCLEOTIDE SEQUENCE [LARGE SCALE GENOMIC DNA]</scope>
    <source>
        <strain evidence="5 6">SYSU M60028</strain>
    </source>
</reference>
<organism evidence="5 6">
    <name type="scientific">Alsobacter ponti</name>
    <dbReference type="NCBI Taxonomy" id="2962936"/>
    <lineage>
        <taxon>Bacteria</taxon>
        <taxon>Pseudomonadati</taxon>
        <taxon>Pseudomonadota</taxon>
        <taxon>Alphaproteobacteria</taxon>
        <taxon>Hyphomicrobiales</taxon>
        <taxon>Alsobacteraceae</taxon>
        <taxon>Alsobacter</taxon>
    </lineage>
</organism>
<keyword evidence="6" id="KW-1185">Reference proteome</keyword>
<comment type="caution">
    <text evidence="5">The sequence shown here is derived from an EMBL/GenBank/DDBJ whole genome shotgun (WGS) entry which is preliminary data.</text>
</comment>
<evidence type="ECO:0000256" key="3">
    <source>
        <dbReference type="ARBA" id="ARBA00006171"/>
    </source>
</evidence>
<dbReference type="EC" id="3.1.3.18" evidence="4"/>
<evidence type="ECO:0000313" key="6">
    <source>
        <dbReference type="Proteomes" id="UP001205890"/>
    </source>
</evidence>
<dbReference type="InterPro" id="IPR006439">
    <property type="entry name" value="HAD-SF_hydro_IA"/>
</dbReference>
<sequence>MPAPALKGLLFDKDGTLIDFDRTWGPAAYEVMRIMAQGDEARFRALAEANHFIIEERRFLRTSPLVAGSSQSYGALWAQVLGRENGAELHAEMDDLFKHWGLQKLSPIGEPLAVLAELAQDGYRLGIATNDAEASALVQAEAMGLAPHLDYVVGYDSGHGGKPEPGMVLGFARAIGASPAEVALIGDSTHDLHAARAAGAVSIAVLTGPAPRDELEPHADYVVESIAQLPAFLRGLGARAETERRAG</sequence>
<dbReference type="SFLD" id="SFLDS00003">
    <property type="entry name" value="Haloacid_Dehalogenase"/>
    <property type="match status" value="1"/>
</dbReference>
<dbReference type="RefSeq" id="WP_254742467.1">
    <property type="nucleotide sequence ID" value="NZ_JANCLU010000010.1"/>
</dbReference>
<evidence type="ECO:0000256" key="4">
    <source>
        <dbReference type="ARBA" id="ARBA00013078"/>
    </source>
</evidence>
<evidence type="ECO:0000313" key="5">
    <source>
        <dbReference type="EMBL" id="MCP8939286.1"/>
    </source>
</evidence>
<evidence type="ECO:0000256" key="2">
    <source>
        <dbReference type="ARBA" id="ARBA00004818"/>
    </source>
</evidence>
<keyword evidence="5" id="KW-0378">Hydrolase</keyword>
<dbReference type="Gene3D" id="1.10.150.240">
    <property type="entry name" value="Putative phosphatase, domain 2"/>
    <property type="match status" value="1"/>
</dbReference>
<proteinExistence type="inferred from homology"/>
<dbReference type="GO" id="GO:0016787">
    <property type="term" value="F:hydrolase activity"/>
    <property type="evidence" value="ECO:0007669"/>
    <property type="project" value="UniProtKB-KW"/>
</dbReference>